<gene>
    <name evidence="1" type="ORF">B7C42_07567</name>
</gene>
<accession>A0A231GVA0</accession>
<proteinExistence type="predicted"/>
<reference evidence="1 2" key="1">
    <citation type="submission" date="2017-07" db="EMBL/GenBank/DDBJ databases">
        <title>First draft Genome Sequence of Nocardia cerradoensis isolated from human infection.</title>
        <authorList>
            <person name="Carrasco G."/>
        </authorList>
    </citation>
    <scope>NUCLEOTIDE SEQUENCE [LARGE SCALE GENOMIC DNA]</scope>
    <source>
        <strain evidence="1 2">CNM20130759</strain>
    </source>
</reference>
<evidence type="ECO:0000313" key="2">
    <source>
        <dbReference type="Proteomes" id="UP000215506"/>
    </source>
</evidence>
<sequence length="58" mass="6014">MIGVAPESLCGPALDVVVEGLARRDVGSVGEDALADRGSQIAALIGVARLEDHRMSLR</sequence>
<dbReference type="EMBL" id="NGAF01000033">
    <property type="protein sequence ID" value="OXR40401.1"/>
    <property type="molecule type" value="Genomic_DNA"/>
</dbReference>
<organism evidence="1 2">
    <name type="scientific">Nocardia cerradoensis</name>
    <dbReference type="NCBI Taxonomy" id="85688"/>
    <lineage>
        <taxon>Bacteria</taxon>
        <taxon>Bacillati</taxon>
        <taxon>Actinomycetota</taxon>
        <taxon>Actinomycetes</taxon>
        <taxon>Mycobacteriales</taxon>
        <taxon>Nocardiaceae</taxon>
        <taxon>Nocardia</taxon>
    </lineage>
</organism>
<dbReference type="AlphaFoldDB" id="A0A231GVA0"/>
<name>A0A231GVA0_9NOCA</name>
<protein>
    <submittedName>
        <fullName evidence="1">Uncharacterized protein</fullName>
    </submittedName>
</protein>
<dbReference type="Proteomes" id="UP000215506">
    <property type="component" value="Unassembled WGS sequence"/>
</dbReference>
<comment type="caution">
    <text evidence="1">The sequence shown here is derived from an EMBL/GenBank/DDBJ whole genome shotgun (WGS) entry which is preliminary data.</text>
</comment>
<evidence type="ECO:0000313" key="1">
    <source>
        <dbReference type="EMBL" id="OXR40401.1"/>
    </source>
</evidence>
<keyword evidence="2" id="KW-1185">Reference proteome</keyword>